<dbReference type="SMART" id="SM00387">
    <property type="entry name" value="HATPase_c"/>
    <property type="match status" value="1"/>
</dbReference>
<dbReference type="PANTHER" id="PTHR41523:SF8">
    <property type="entry name" value="ETHYLENE RESPONSE SENSOR PROTEIN"/>
    <property type="match status" value="1"/>
</dbReference>
<dbReference type="Pfam" id="PF13424">
    <property type="entry name" value="TPR_12"/>
    <property type="match status" value="1"/>
</dbReference>
<evidence type="ECO:0000256" key="8">
    <source>
        <dbReference type="PROSITE-ProRule" id="PRU00339"/>
    </source>
</evidence>
<keyword evidence="6" id="KW-0418">Kinase</keyword>
<evidence type="ECO:0000256" key="3">
    <source>
        <dbReference type="ARBA" id="ARBA00022553"/>
    </source>
</evidence>
<keyword evidence="3" id="KW-0597">Phosphoprotein</keyword>
<evidence type="ECO:0000256" key="5">
    <source>
        <dbReference type="ARBA" id="ARBA00022741"/>
    </source>
</evidence>
<dbReference type="EC" id="2.7.13.3" evidence="2"/>
<dbReference type="Gene3D" id="1.25.40.10">
    <property type="entry name" value="Tetratricopeptide repeat domain"/>
    <property type="match status" value="2"/>
</dbReference>
<dbReference type="AlphaFoldDB" id="A0A6M0IPX3"/>
<keyword evidence="7" id="KW-0067">ATP-binding</keyword>
<reference evidence="11 12" key="1">
    <citation type="submission" date="2020-02" db="EMBL/GenBank/DDBJ databases">
        <title>Draft genome sequence of two Spirosoma agri KCTC 52727 and Spirosoma terrae KCTC 52035.</title>
        <authorList>
            <person name="Rojas J."/>
            <person name="Ambika Manirajan B."/>
            <person name="Ratering S."/>
            <person name="Suarez C."/>
            <person name="Schnell S."/>
        </authorList>
    </citation>
    <scope>NUCLEOTIDE SEQUENCE [LARGE SCALE GENOMIC DNA]</scope>
    <source>
        <strain evidence="11 12">KCTC 52727</strain>
    </source>
</reference>
<evidence type="ECO:0000313" key="12">
    <source>
        <dbReference type="Proteomes" id="UP000477386"/>
    </source>
</evidence>
<dbReference type="SUPFAM" id="SSF55874">
    <property type="entry name" value="ATPase domain of HSP90 chaperone/DNA topoisomerase II/histidine kinase"/>
    <property type="match status" value="1"/>
</dbReference>
<keyword evidence="9" id="KW-0472">Membrane</keyword>
<dbReference type="InterPro" id="IPR011990">
    <property type="entry name" value="TPR-like_helical_dom_sf"/>
</dbReference>
<dbReference type="InterPro" id="IPR005467">
    <property type="entry name" value="His_kinase_dom"/>
</dbReference>
<dbReference type="RefSeq" id="WP_164043069.1">
    <property type="nucleotide sequence ID" value="NZ_JAAGNZ010000003.1"/>
</dbReference>
<dbReference type="PANTHER" id="PTHR41523">
    <property type="entry name" value="TWO-COMPONENT SYSTEM SENSOR PROTEIN"/>
    <property type="match status" value="1"/>
</dbReference>
<dbReference type="SUPFAM" id="SSF48452">
    <property type="entry name" value="TPR-like"/>
    <property type="match status" value="1"/>
</dbReference>
<dbReference type="PROSITE" id="PS50109">
    <property type="entry name" value="HIS_KIN"/>
    <property type="match status" value="1"/>
</dbReference>
<sequence length="597" mass="68913">MREKYIRWLLAILTLLPVRSIAQGALPVTVSDTLKAWVLRERGDSLVEAGQFIDARQAYQQSLTLAQRIDNAKEIGLGYRSIGYWYESTGDYNKAINYYQQALEIFRSNPNQRHYVRTLSFVGFCYDRLNDRKLALQYINDAMAIAKRKGYRDLEMQGYGDLANLEANRKEFGQALAHQQMILSYYKQQKDWTAYYTALYNAALLYKNMGQYVQSEKAFDQVLAFANQPNGDPYLAGYAYVSFPYALIPQHKLDQAETCCRRALAWVEQTGTAKHSLLDEINGHLSRIWEERGDFRKALFYYKQQVFNHDSVFNATKSRQVVELEARFQNREKELEIQRLAEANTDQTYRTWLAVGGIGLLVVLLGTLFVYYRRAHHSTQKIQQQSERISLMLKEMHHRIKNNLAIISGLLFLQTTRGNNDELVQAMKTGQQRVEAMSLIHQRLYQSDQTTTIDMREYVDDLIHNLLKAYGYQTGQFNLQMDVEFVDLDIDVALPLGLIINELATNALKYAYATIQQPALRICLCSNPNPLRKGIILEVQDNGPGIDEREWQQLSHQHSFGKRLITLLSQQLEGTYEISKRDGTLFRLQIPVARLSA</sequence>
<evidence type="ECO:0000256" key="4">
    <source>
        <dbReference type="ARBA" id="ARBA00022679"/>
    </source>
</evidence>
<gene>
    <name evidence="11" type="ORF">GK091_24135</name>
</gene>
<comment type="caution">
    <text evidence="11">The sequence shown here is derived from an EMBL/GenBank/DDBJ whole genome shotgun (WGS) entry which is preliminary data.</text>
</comment>
<evidence type="ECO:0000256" key="2">
    <source>
        <dbReference type="ARBA" id="ARBA00012438"/>
    </source>
</evidence>
<keyword evidence="9" id="KW-0812">Transmembrane</keyword>
<evidence type="ECO:0000256" key="7">
    <source>
        <dbReference type="ARBA" id="ARBA00022840"/>
    </source>
</evidence>
<dbReference type="Gene3D" id="3.30.450.20">
    <property type="entry name" value="PAS domain"/>
    <property type="match status" value="1"/>
</dbReference>
<comment type="catalytic activity">
    <reaction evidence="1">
        <text>ATP + protein L-histidine = ADP + protein N-phospho-L-histidine.</text>
        <dbReference type="EC" id="2.7.13.3"/>
    </reaction>
</comment>
<dbReference type="InterPro" id="IPR019734">
    <property type="entry name" value="TPR_rpt"/>
</dbReference>
<dbReference type="Proteomes" id="UP000477386">
    <property type="component" value="Unassembled WGS sequence"/>
</dbReference>
<dbReference type="InterPro" id="IPR011495">
    <property type="entry name" value="Sig_transdc_His_kin_sub2_dim/P"/>
</dbReference>
<dbReference type="Pfam" id="PF02518">
    <property type="entry name" value="HATPase_c"/>
    <property type="match status" value="1"/>
</dbReference>
<feature type="transmembrane region" description="Helical" evidence="9">
    <location>
        <begin position="352"/>
        <end position="372"/>
    </location>
</feature>
<evidence type="ECO:0000256" key="6">
    <source>
        <dbReference type="ARBA" id="ARBA00022777"/>
    </source>
</evidence>
<dbReference type="GO" id="GO:0005524">
    <property type="term" value="F:ATP binding"/>
    <property type="evidence" value="ECO:0007669"/>
    <property type="project" value="UniProtKB-KW"/>
</dbReference>
<dbReference type="Pfam" id="PF07568">
    <property type="entry name" value="HisKA_2"/>
    <property type="match status" value="1"/>
</dbReference>
<dbReference type="SMART" id="SM00028">
    <property type="entry name" value="TPR"/>
    <property type="match status" value="5"/>
</dbReference>
<name>A0A6M0IPX3_9BACT</name>
<keyword evidence="4" id="KW-0808">Transferase</keyword>
<accession>A0A6M0IPX3</accession>
<dbReference type="Pfam" id="PF13181">
    <property type="entry name" value="TPR_8"/>
    <property type="match status" value="1"/>
</dbReference>
<feature type="domain" description="Histidine kinase" evidence="10">
    <location>
        <begin position="395"/>
        <end position="594"/>
    </location>
</feature>
<evidence type="ECO:0000256" key="9">
    <source>
        <dbReference type="SAM" id="Phobius"/>
    </source>
</evidence>
<protein>
    <recommendedName>
        <fullName evidence="2">histidine kinase</fullName>
        <ecNumber evidence="2">2.7.13.3</ecNumber>
    </recommendedName>
</protein>
<evidence type="ECO:0000313" key="11">
    <source>
        <dbReference type="EMBL" id="NEU69992.1"/>
    </source>
</evidence>
<dbReference type="InterPro" id="IPR036890">
    <property type="entry name" value="HATPase_C_sf"/>
</dbReference>
<dbReference type="PROSITE" id="PS50005">
    <property type="entry name" value="TPR"/>
    <property type="match status" value="1"/>
</dbReference>
<feature type="repeat" description="TPR" evidence="8">
    <location>
        <begin position="76"/>
        <end position="109"/>
    </location>
</feature>
<keyword evidence="5" id="KW-0547">Nucleotide-binding</keyword>
<keyword evidence="9" id="KW-1133">Transmembrane helix</keyword>
<keyword evidence="8" id="KW-0802">TPR repeat</keyword>
<dbReference type="EMBL" id="JAAGNZ010000003">
    <property type="protein sequence ID" value="NEU69992.1"/>
    <property type="molecule type" value="Genomic_DNA"/>
</dbReference>
<dbReference type="InterPro" id="IPR003594">
    <property type="entry name" value="HATPase_dom"/>
</dbReference>
<keyword evidence="12" id="KW-1185">Reference proteome</keyword>
<proteinExistence type="predicted"/>
<dbReference type="Gene3D" id="3.30.565.10">
    <property type="entry name" value="Histidine kinase-like ATPase, C-terminal domain"/>
    <property type="match status" value="1"/>
</dbReference>
<dbReference type="GO" id="GO:0004673">
    <property type="term" value="F:protein histidine kinase activity"/>
    <property type="evidence" value="ECO:0007669"/>
    <property type="project" value="UniProtKB-EC"/>
</dbReference>
<organism evidence="11 12">
    <name type="scientific">Spirosoma agri</name>
    <dbReference type="NCBI Taxonomy" id="1987381"/>
    <lineage>
        <taxon>Bacteria</taxon>
        <taxon>Pseudomonadati</taxon>
        <taxon>Bacteroidota</taxon>
        <taxon>Cytophagia</taxon>
        <taxon>Cytophagales</taxon>
        <taxon>Cytophagaceae</taxon>
        <taxon>Spirosoma</taxon>
    </lineage>
</organism>
<evidence type="ECO:0000259" key="10">
    <source>
        <dbReference type="PROSITE" id="PS50109"/>
    </source>
</evidence>
<evidence type="ECO:0000256" key="1">
    <source>
        <dbReference type="ARBA" id="ARBA00000085"/>
    </source>
</evidence>